<organism evidence="1 2">
    <name type="scientific">Pararhodobacter marinus</name>
    <dbReference type="NCBI Taxonomy" id="2184063"/>
    <lineage>
        <taxon>Bacteria</taxon>
        <taxon>Pseudomonadati</taxon>
        <taxon>Pseudomonadota</taxon>
        <taxon>Alphaproteobacteria</taxon>
        <taxon>Rhodobacterales</taxon>
        <taxon>Paracoccaceae</taxon>
        <taxon>Pararhodobacter</taxon>
    </lineage>
</organism>
<protein>
    <submittedName>
        <fullName evidence="1">Uncharacterized protein</fullName>
    </submittedName>
</protein>
<dbReference type="RefSeq" id="WP_109535261.1">
    <property type="nucleotide sequence ID" value="NZ_QEYD01000017.1"/>
</dbReference>
<proteinExistence type="predicted"/>
<dbReference type="Proteomes" id="UP000244940">
    <property type="component" value="Unassembled WGS sequence"/>
</dbReference>
<keyword evidence="2" id="KW-1185">Reference proteome</keyword>
<dbReference type="EMBL" id="QEYD01000017">
    <property type="protein sequence ID" value="PWE26700.1"/>
    <property type="molecule type" value="Genomic_DNA"/>
</dbReference>
<accession>A0A2U2C485</accession>
<dbReference type="GeneID" id="94367336"/>
<sequence length="104" mass="11394">MTDDDAITIAINDVSYPILCGFCEAPIARRAEPDADREEVGCVLCGNWANAQEAGQLAVEFAKADAQLQLNRLARDATKSSSLLTFSGDTEHDRAHRFIVHFNI</sequence>
<comment type="caution">
    <text evidence="1">The sequence shown here is derived from an EMBL/GenBank/DDBJ whole genome shotgun (WGS) entry which is preliminary data.</text>
</comment>
<evidence type="ECO:0000313" key="1">
    <source>
        <dbReference type="EMBL" id="PWE26700.1"/>
    </source>
</evidence>
<dbReference type="AlphaFoldDB" id="A0A2U2C485"/>
<reference evidence="1 2" key="1">
    <citation type="submission" date="2018-05" db="EMBL/GenBank/DDBJ databases">
        <title>Pararhodobacter marina sp. nov., isolated from deep-sea water of the Indian Ocean.</title>
        <authorList>
            <person name="Lai Q.Sr."/>
            <person name="Liu X."/>
            <person name="Shao Z."/>
        </authorList>
    </citation>
    <scope>NUCLEOTIDE SEQUENCE [LARGE SCALE GENOMIC DNA]</scope>
    <source>
        <strain evidence="1 2">CIC4N-9</strain>
    </source>
</reference>
<gene>
    <name evidence="1" type="ORF">C4N9_20790</name>
</gene>
<dbReference type="OrthoDB" id="7870243at2"/>
<evidence type="ECO:0000313" key="2">
    <source>
        <dbReference type="Proteomes" id="UP000244940"/>
    </source>
</evidence>
<name>A0A2U2C485_9RHOB</name>